<dbReference type="AlphaFoldDB" id="A0ABD4ZSV8"/>
<evidence type="ECO:0000313" key="2">
    <source>
        <dbReference type="Proteomes" id="UP001241571"/>
    </source>
</evidence>
<comment type="caution">
    <text evidence="1">The sequence shown here is derived from an EMBL/GenBank/DDBJ whole genome shotgun (WGS) entry which is preliminary data.</text>
</comment>
<protein>
    <submittedName>
        <fullName evidence="1">Uncharacterized protein</fullName>
    </submittedName>
</protein>
<sequence length="78" mass="8894">MKTTVKKVQEHQKKSTTILSTFQQLESDLEKHIQNANVLSSQIVDEILEKQELLNAVEGSKTENVTILQNVRKFLGKD</sequence>
<dbReference type="Proteomes" id="UP001241571">
    <property type="component" value="Unassembled WGS sequence"/>
</dbReference>
<evidence type="ECO:0000313" key="1">
    <source>
        <dbReference type="EMBL" id="MDL4935765.1"/>
    </source>
</evidence>
<dbReference type="EMBL" id="JASUBT010000005">
    <property type="protein sequence ID" value="MDL4935765.1"/>
    <property type="molecule type" value="Genomic_DNA"/>
</dbReference>
<organism evidence="1 2">
    <name type="scientific">Enterococcus gallinarum</name>
    <dbReference type="NCBI Taxonomy" id="1353"/>
    <lineage>
        <taxon>Bacteria</taxon>
        <taxon>Bacillati</taxon>
        <taxon>Bacillota</taxon>
        <taxon>Bacilli</taxon>
        <taxon>Lactobacillales</taxon>
        <taxon>Enterococcaceae</taxon>
        <taxon>Enterococcus</taxon>
    </lineage>
</organism>
<reference evidence="1 2" key="1">
    <citation type="submission" date="2023-06" db="EMBL/GenBank/DDBJ databases">
        <title>Acute promotion of culturable opportunistic pathogens and persistent increase of antibiotic resistance following antibiotic exposure in mouse gut microbiota.</title>
        <authorList>
            <person name="Li L."/>
            <person name="Wang B."/>
            <person name="Sun Y."/>
            <person name="Wang M."/>
            <person name="Xu H."/>
        </authorList>
    </citation>
    <scope>NUCLEOTIDE SEQUENCE [LARGE SCALE GENOMIC DNA]</scope>
    <source>
        <strain evidence="1 2">CRI2_2</strain>
    </source>
</reference>
<name>A0ABD4ZSV8_ENTGA</name>
<dbReference type="RefSeq" id="WP_142976771.1">
    <property type="nucleotide sequence ID" value="NZ_BSYC01000005.1"/>
</dbReference>
<proteinExistence type="predicted"/>
<gene>
    <name evidence="1" type="ORF">QRX88_08570</name>
</gene>
<accession>A0ABD4ZSV8</accession>